<evidence type="ECO:0000313" key="2">
    <source>
        <dbReference type="Proteomes" id="UP000594402"/>
    </source>
</evidence>
<gene>
    <name evidence="1" type="ORF">DSS3VP1_00032</name>
</gene>
<organism evidence="1 2">
    <name type="scientific">Bacteriophage DSS3_VP1</name>
    <dbReference type="NCBI Taxonomy" id="2664196"/>
    <lineage>
        <taxon>Viruses</taxon>
        <taxon>Duplodnaviria</taxon>
        <taxon>Heunggongvirae</taxon>
        <taxon>Uroviricota</taxon>
        <taxon>Caudoviricetes</taxon>
        <taxon>Naomviridae</taxon>
        <taxon>Noahvirus</taxon>
        <taxon>Noahvirus arc</taxon>
    </lineage>
</organism>
<sequence>MSLRKTLNDAVDQAFLACGDLVRSVTLNAEDVTGFDNATQTVISTPQTVTADAILLKRFINGEGQIEAHFIFKAREVPLNKYIDLVVGSETFRIVSFDSNEFSVDVIAKKEN</sequence>
<dbReference type="EMBL" id="MN602266">
    <property type="protein sequence ID" value="QGH74600.1"/>
    <property type="molecule type" value="Genomic_DNA"/>
</dbReference>
<name>A0A7S5KQ76_9CAUD</name>
<reference evidence="1 2" key="1">
    <citation type="submission" date="2019-10" db="EMBL/GenBank/DDBJ databases">
        <title>Isolation and characterisation of a new family of globally distributed lytic roseophage, the Naomivirus.</title>
        <authorList>
            <person name="Rihtman B."/>
            <person name="Puxty R.J."/>
            <person name="Hapeshi A."/>
            <person name="Zhan Y."/>
            <person name="Michinevski S."/>
            <person name="Waterfield N.R."/>
            <person name="Chen F."/>
            <person name="Millard A.D."/>
            <person name="Scanlan D.J."/>
            <person name="Chen Y."/>
        </authorList>
    </citation>
    <scope>NUCLEOTIDE SEQUENCE [LARGE SCALE GENOMIC DNA]</scope>
</reference>
<protein>
    <submittedName>
        <fullName evidence="1">Uncharacterized protein</fullName>
    </submittedName>
</protein>
<dbReference type="Proteomes" id="UP000594402">
    <property type="component" value="Segment"/>
</dbReference>
<keyword evidence="2" id="KW-1185">Reference proteome</keyword>
<proteinExistence type="predicted"/>
<evidence type="ECO:0000313" key="1">
    <source>
        <dbReference type="EMBL" id="QGH74600.1"/>
    </source>
</evidence>
<accession>A0A7S5KQ76</accession>